<sequence>MVELKEISSSGSEKKGKNDEMEQFGRWGQLPLELVREVVSRLPVKSIARFECVSRMWQGWISEPNFRLSVAPPVRERVLMVLESSSRSTPVKYKMLFYSLGSGFSVERLPIPREPVLSSTLDFFGTCNGLILVFANEKMFLWNPYTGACRLMPHLYDVANAFQIPDVSASGVCFDKVSNEYKAVIVVCDSEGPEIDCVLVYRLRGGERRYCTDFPYLFRLDPPIRDRGVVVSGHLHWIMRRQDDNHSPVIIYFDEEVDQFGELPMPPLISGDGSSLGITVLQGCLCIYQSGVGEDSFDDDDDHTYVFIMNEYGVPESWSVLFTLRGGFKPIASYVSSRLVLVSRSGDSFFTYHLDTNSLVEIDWAPLDLLLVKEKGPDDDEEEIPVDLPLHYSCPFAFVESLTSVDFI</sequence>
<dbReference type="Proteomes" id="UP001161247">
    <property type="component" value="Chromosome 9"/>
</dbReference>
<accession>A0AAV1EF02</accession>
<dbReference type="Pfam" id="PF00646">
    <property type="entry name" value="F-box"/>
    <property type="match status" value="1"/>
</dbReference>
<feature type="region of interest" description="Disordered" evidence="1">
    <location>
        <begin position="1"/>
        <end position="20"/>
    </location>
</feature>
<organism evidence="3 4">
    <name type="scientific">Oldenlandia corymbosa var. corymbosa</name>
    <dbReference type="NCBI Taxonomy" id="529605"/>
    <lineage>
        <taxon>Eukaryota</taxon>
        <taxon>Viridiplantae</taxon>
        <taxon>Streptophyta</taxon>
        <taxon>Embryophyta</taxon>
        <taxon>Tracheophyta</taxon>
        <taxon>Spermatophyta</taxon>
        <taxon>Magnoliopsida</taxon>
        <taxon>eudicotyledons</taxon>
        <taxon>Gunneridae</taxon>
        <taxon>Pentapetalae</taxon>
        <taxon>asterids</taxon>
        <taxon>lamiids</taxon>
        <taxon>Gentianales</taxon>
        <taxon>Rubiaceae</taxon>
        <taxon>Rubioideae</taxon>
        <taxon>Spermacoceae</taxon>
        <taxon>Hedyotis-Oldenlandia complex</taxon>
        <taxon>Oldenlandia</taxon>
    </lineage>
</organism>
<dbReference type="InterPro" id="IPR050796">
    <property type="entry name" value="SCF_F-box_component"/>
</dbReference>
<dbReference type="PANTHER" id="PTHR31672:SF13">
    <property type="entry name" value="F-BOX PROTEIN CPR30-LIKE"/>
    <property type="match status" value="1"/>
</dbReference>
<evidence type="ECO:0000259" key="2">
    <source>
        <dbReference type="SMART" id="SM00256"/>
    </source>
</evidence>
<dbReference type="InterPro" id="IPR001810">
    <property type="entry name" value="F-box_dom"/>
</dbReference>
<dbReference type="PANTHER" id="PTHR31672">
    <property type="entry name" value="BNACNNG10540D PROTEIN"/>
    <property type="match status" value="1"/>
</dbReference>
<proteinExistence type="predicted"/>
<dbReference type="AlphaFoldDB" id="A0AAV1EF02"/>
<name>A0AAV1EF02_OLDCO</name>
<dbReference type="EMBL" id="OX459126">
    <property type="protein sequence ID" value="CAI9118278.1"/>
    <property type="molecule type" value="Genomic_DNA"/>
</dbReference>
<evidence type="ECO:0000313" key="4">
    <source>
        <dbReference type="Proteomes" id="UP001161247"/>
    </source>
</evidence>
<evidence type="ECO:0000313" key="3">
    <source>
        <dbReference type="EMBL" id="CAI9118278.1"/>
    </source>
</evidence>
<evidence type="ECO:0000256" key="1">
    <source>
        <dbReference type="SAM" id="MobiDB-lite"/>
    </source>
</evidence>
<dbReference type="SUPFAM" id="SSF81383">
    <property type="entry name" value="F-box domain"/>
    <property type="match status" value="1"/>
</dbReference>
<gene>
    <name evidence="3" type="ORF">OLC1_LOCUS24185</name>
</gene>
<dbReference type="InterPro" id="IPR036047">
    <property type="entry name" value="F-box-like_dom_sf"/>
</dbReference>
<dbReference type="Pfam" id="PF07734">
    <property type="entry name" value="FBA_1"/>
    <property type="match status" value="1"/>
</dbReference>
<protein>
    <submittedName>
        <fullName evidence="3">OLC1v1019821C1</fullName>
    </submittedName>
</protein>
<dbReference type="SMART" id="SM00256">
    <property type="entry name" value="FBOX"/>
    <property type="match status" value="1"/>
</dbReference>
<dbReference type="NCBIfam" id="TIGR01640">
    <property type="entry name" value="F_box_assoc_1"/>
    <property type="match status" value="1"/>
</dbReference>
<keyword evidence="4" id="KW-1185">Reference proteome</keyword>
<feature type="domain" description="F-box" evidence="2">
    <location>
        <begin position="30"/>
        <end position="70"/>
    </location>
</feature>
<reference evidence="3" key="1">
    <citation type="submission" date="2023-03" db="EMBL/GenBank/DDBJ databases">
        <authorList>
            <person name="Julca I."/>
        </authorList>
    </citation>
    <scope>NUCLEOTIDE SEQUENCE</scope>
</reference>
<dbReference type="InterPro" id="IPR017451">
    <property type="entry name" value="F-box-assoc_interact_dom"/>
</dbReference>
<dbReference type="Gene3D" id="1.20.1280.50">
    <property type="match status" value="1"/>
</dbReference>
<dbReference type="InterPro" id="IPR006527">
    <property type="entry name" value="F-box-assoc_dom_typ1"/>
</dbReference>